<comment type="similarity">
    <text evidence="12">Belongs to the OXA1/ALB3/YidC family. Type 2 subfamily.</text>
</comment>
<keyword evidence="16" id="KW-1185">Reference proteome</keyword>
<keyword evidence="7 12" id="KW-1133">Transmembrane helix</keyword>
<evidence type="ECO:0000256" key="7">
    <source>
        <dbReference type="ARBA" id="ARBA00022989"/>
    </source>
</evidence>
<name>A0A0A5FSX0_9BACI</name>
<evidence type="ECO:0000256" key="11">
    <source>
        <dbReference type="ARBA" id="ARBA00023288"/>
    </source>
</evidence>
<keyword evidence="3 12" id="KW-1003">Cell membrane</keyword>
<feature type="transmembrane region" description="Helical" evidence="12">
    <location>
        <begin position="125"/>
        <end position="146"/>
    </location>
</feature>
<dbReference type="OrthoDB" id="9780552at2"/>
<dbReference type="HAMAP" id="MF_01811">
    <property type="entry name" value="YidC_type2"/>
    <property type="match status" value="1"/>
</dbReference>
<evidence type="ECO:0000256" key="1">
    <source>
        <dbReference type="ARBA" id="ARBA00004651"/>
    </source>
</evidence>
<keyword evidence="4 12" id="KW-0812">Transmembrane</keyword>
<dbReference type="GO" id="GO:0005886">
    <property type="term" value="C:plasma membrane"/>
    <property type="evidence" value="ECO:0007669"/>
    <property type="project" value="UniProtKB-SubCell"/>
</dbReference>
<dbReference type="STRING" id="1385511.GCA_000425225_04084"/>
<keyword evidence="13" id="KW-0175">Coiled coil</keyword>
<evidence type="ECO:0000256" key="13">
    <source>
        <dbReference type="SAM" id="Coils"/>
    </source>
</evidence>
<evidence type="ECO:0000256" key="6">
    <source>
        <dbReference type="ARBA" id="ARBA00022927"/>
    </source>
</evidence>
<evidence type="ECO:0000256" key="9">
    <source>
        <dbReference type="ARBA" id="ARBA00023139"/>
    </source>
</evidence>
<evidence type="ECO:0000256" key="10">
    <source>
        <dbReference type="ARBA" id="ARBA00023186"/>
    </source>
</evidence>
<evidence type="ECO:0000256" key="5">
    <source>
        <dbReference type="ARBA" id="ARBA00022729"/>
    </source>
</evidence>
<dbReference type="GO" id="GO:0032977">
    <property type="term" value="F:membrane insertase activity"/>
    <property type="evidence" value="ECO:0007669"/>
    <property type="project" value="InterPro"/>
</dbReference>
<reference evidence="15 16" key="1">
    <citation type="submission" date="2013-08" db="EMBL/GenBank/DDBJ databases">
        <authorList>
            <person name="Huang J."/>
            <person name="Wang G."/>
        </authorList>
    </citation>
    <scope>NUCLEOTIDE SEQUENCE [LARGE SCALE GENOMIC DNA]</scope>
    <source>
        <strain evidence="15 16">BH030004</strain>
    </source>
</reference>
<keyword evidence="9" id="KW-0564">Palmitate</keyword>
<feature type="domain" description="Membrane insertase YidC/Oxa/ALB C-terminal" evidence="14">
    <location>
        <begin position="50"/>
        <end position="236"/>
    </location>
</feature>
<dbReference type="EMBL" id="AVPF01000078">
    <property type="protein sequence ID" value="KGX83871.1"/>
    <property type="molecule type" value="Genomic_DNA"/>
</dbReference>
<evidence type="ECO:0000259" key="14">
    <source>
        <dbReference type="Pfam" id="PF02096"/>
    </source>
</evidence>
<feature type="transmembrane region" description="Helical" evidence="12">
    <location>
        <begin position="50"/>
        <end position="73"/>
    </location>
</feature>
<keyword evidence="11 12" id="KW-0449">Lipoprotein</keyword>
<gene>
    <name evidence="12" type="primary">yidC</name>
    <name evidence="15" type="ORF">N783_20855</name>
</gene>
<keyword evidence="5 12" id="KW-0732">Signal</keyword>
<comment type="caution">
    <text evidence="15">The sequence shown here is derived from an EMBL/GenBank/DDBJ whole genome shotgun (WGS) entry which is preliminary data.</text>
</comment>
<evidence type="ECO:0000256" key="4">
    <source>
        <dbReference type="ARBA" id="ARBA00022692"/>
    </source>
</evidence>
<feature type="coiled-coil region" evidence="13">
    <location>
        <begin position="90"/>
        <end position="119"/>
    </location>
</feature>
<dbReference type="NCBIfam" id="TIGR03592">
    <property type="entry name" value="yidC_oxa1_cterm"/>
    <property type="match status" value="1"/>
</dbReference>
<evidence type="ECO:0000256" key="3">
    <source>
        <dbReference type="ARBA" id="ARBA00022475"/>
    </source>
</evidence>
<dbReference type="Pfam" id="PF02096">
    <property type="entry name" value="60KD_IMP"/>
    <property type="match status" value="1"/>
</dbReference>
<evidence type="ECO:0000256" key="2">
    <source>
        <dbReference type="ARBA" id="ARBA00022448"/>
    </source>
</evidence>
<protein>
    <recommendedName>
        <fullName evidence="12">Membrane protein insertase YidC</fullName>
    </recommendedName>
    <alternativeName>
        <fullName evidence="12">Foldase YidC</fullName>
    </alternativeName>
    <alternativeName>
        <fullName evidence="12">Membrane integrase YidC</fullName>
    </alternativeName>
    <alternativeName>
        <fullName evidence="12">Membrane protein YidC</fullName>
    </alternativeName>
</protein>
<dbReference type="PRINTS" id="PR00701">
    <property type="entry name" value="60KDINNERMP"/>
</dbReference>
<dbReference type="Proteomes" id="UP000030403">
    <property type="component" value="Unassembled WGS sequence"/>
</dbReference>
<dbReference type="RefSeq" id="WP_027447564.1">
    <property type="nucleotide sequence ID" value="NZ_AULJ01000070.1"/>
</dbReference>
<dbReference type="GO" id="GO:0051205">
    <property type="term" value="P:protein insertion into membrane"/>
    <property type="evidence" value="ECO:0007669"/>
    <property type="project" value="TreeGrafter"/>
</dbReference>
<dbReference type="InterPro" id="IPR023060">
    <property type="entry name" value="YidC/YidC1/YidC2_Firmicutes"/>
</dbReference>
<accession>A0A0A5FSX0</accession>
<evidence type="ECO:0000313" key="15">
    <source>
        <dbReference type="EMBL" id="KGX83871.1"/>
    </source>
</evidence>
<dbReference type="InterPro" id="IPR047196">
    <property type="entry name" value="YidC_ALB_C"/>
</dbReference>
<keyword evidence="2 12" id="KW-0813">Transport</keyword>
<dbReference type="eggNOG" id="COG0706">
    <property type="taxonomic scope" value="Bacteria"/>
</dbReference>
<sequence>MKRIGILLTALFLTGCSAQPGQGDGFFNDYFVKPFAEAIQGVAGIVGDNYGVAIIVITIAMRLVLMPFMLNMYKKQQVMKQKMAKIKPEMDDVQNRMKESKTQEEKQEIQKEMMALYQKHGVNPLNMGCLPLILQMPVVMGFYYAIRGSQEIASHSFLWFPLGEMDISMALIAAVIYYVQYRVSMNNMPIEQQGQMKIMGLLSPGIILFISLSAPAALPLYWAVSGLFLILQTWIGQKLYKPIEE</sequence>
<dbReference type="AlphaFoldDB" id="A0A0A5FSX0"/>
<feature type="transmembrane region" description="Helical" evidence="12">
    <location>
        <begin position="200"/>
        <end position="224"/>
    </location>
</feature>
<organism evidence="15 16">
    <name type="scientific">Pontibacillus marinus BH030004 = DSM 16465</name>
    <dbReference type="NCBI Taxonomy" id="1385511"/>
    <lineage>
        <taxon>Bacteria</taxon>
        <taxon>Bacillati</taxon>
        <taxon>Bacillota</taxon>
        <taxon>Bacilli</taxon>
        <taxon>Bacillales</taxon>
        <taxon>Bacillaceae</taxon>
        <taxon>Pontibacillus</taxon>
    </lineage>
</organism>
<keyword evidence="8 12" id="KW-0472">Membrane</keyword>
<keyword evidence="6 12" id="KW-0653">Protein transport</keyword>
<comment type="subcellular location">
    <subcellularLocation>
        <location evidence="1 12">Cell membrane</location>
        <topology evidence="1 12">Multi-pass membrane protein</topology>
    </subcellularLocation>
</comment>
<proteinExistence type="inferred from homology"/>
<dbReference type="CDD" id="cd20070">
    <property type="entry name" value="5TM_YidC_Alb3"/>
    <property type="match status" value="1"/>
</dbReference>
<evidence type="ECO:0000256" key="12">
    <source>
        <dbReference type="HAMAP-Rule" id="MF_01811"/>
    </source>
</evidence>
<dbReference type="PROSITE" id="PS51257">
    <property type="entry name" value="PROKAR_LIPOPROTEIN"/>
    <property type="match status" value="1"/>
</dbReference>
<comment type="function">
    <text evidence="12">Required for the insertion and/or proper folding and/or complex formation of integral membrane proteins into the membrane. Involved in integration of membrane proteins that insert both dependently and independently of the Sec translocase complex, as well as at least some lipoproteins.</text>
</comment>
<keyword evidence="10 12" id="KW-0143">Chaperone</keyword>
<dbReference type="InterPro" id="IPR028055">
    <property type="entry name" value="YidC/Oxa/ALB_C"/>
</dbReference>
<dbReference type="InterPro" id="IPR001708">
    <property type="entry name" value="YidC/ALB3/OXA1/COX18"/>
</dbReference>
<dbReference type="GO" id="GO:0015031">
    <property type="term" value="P:protein transport"/>
    <property type="evidence" value="ECO:0007669"/>
    <property type="project" value="UniProtKB-KW"/>
</dbReference>
<evidence type="ECO:0000313" key="16">
    <source>
        <dbReference type="Proteomes" id="UP000030403"/>
    </source>
</evidence>
<evidence type="ECO:0000256" key="8">
    <source>
        <dbReference type="ARBA" id="ARBA00023136"/>
    </source>
</evidence>
<dbReference type="PANTHER" id="PTHR12428">
    <property type="entry name" value="OXA1"/>
    <property type="match status" value="1"/>
</dbReference>
<dbReference type="PANTHER" id="PTHR12428:SF65">
    <property type="entry name" value="CYTOCHROME C OXIDASE ASSEMBLY PROTEIN COX18, MITOCHONDRIAL"/>
    <property type="match status" value="1"/>
</dbReference>
<feature type="transmembrane region" description="Helical" evidence="12">
    <location>
        <begin position="158"/>
        <end position="179"/>
    </location>
</feature>